<dbReference type="GO" id="GO:0003779">
    <property type="term" value="F:actin binding"/>
    <property type="evidence" value="ECO:0007669"/>
    <property type="project" value="UniProtKB-KW"/>
</dbReference>
<evidence type="ECO:0000256" key="7">
    <source>
        <dbReference type="PROSITE-ProRule" id="PRU00782"/>
    </source>
</evidence>
<comment type="subcellular location">
    <subcellularLocation>
        <location evidence="2">Cell projection</location>
    </subcellularLocation>
    <subcellularLocation>
        <location evidence="1">Cytoplasm</location>
        <location evidence="1">Cytoskeleton</location>
    </subcellularLocation>
</comment>
<gene>
    <name evidence="9" type="ORF">OS493_002536</name>
</gene>
<dbReference type="EMBL" id="MU827302">
    <property type="protein sequence ID" value="KAJ7365815.1"/>
    <property type="molecule type" value="Genomic_DNA"/>
</dbReference>
<dbReference type="InterPro" id="IPR052409">
    <property type="entry name" value="Myosin-III_kinase_activity"/>
</dbReference>
<evidence type="ECO:0000256" key="4">
    <source>
        <dbReference type="ARBA" id="ARBA00022737"/>
    </source>
</evidence>
<dbReference type="GO" id="GO:0004674">
    <property type="term" value="F:protein serine/threonine kinase activity"/>
    <property type="evidence" value="ECO:0007669"/>
    <property type="project" value="TreeGrafter"/>
</dbReference>
<evidence type="ECO:0000313" key="10">
    <source>
        <dbReference type="Proteomes" id="UP001163046"/>
    </source>
</evidence>
<dbReference type="PANTHER" id="PTHR46256">
    <property type="entry name" value="AGAP011099-PA"/>
    <property type="match status" value="1"/>
</dbReference>
<dbReference type="GO" id="GO:0042995">
    <property type="term" value="C:cell projection"/>
    <property type="evidence" value="ECO:0007669"/>
    <property type="project" value="UniProtKB-SubCell"/>
</dbReference>
<keyword evidence="3" id="KW-0963">Cytoplasm</keyword>
<evidence type="ECO:0000256" key="3">
    <source>
        <dbReference type="ARBA" id="ARBA00022490"/>
    </source>
</evidence>
<dbReference type="Gene3D" id="1.20.120.720">
    <property type="entry name" value="Myosin VI head, motor domain, U50 subdomain"/>
    <property type="match status" value="1"/>
</dbReference>
<keyword evidence="5" id="KW-0206">Cytoskeleton</keyword>
<reference evidence="9" key="1">
    <citation type="submission" date="2023-01" db="EMBL/GenBank/DDBJ databases">
        <title>Genome assembly of the deep-sea coral Lophelia pertusa.</title>
        <authorList>
            <person name="Herrera S."/>
            <person name="Cordes E."/>
        </authorList>
    </citation>
    <scope>NUCLEOTIDE SEQUENCE</scope>
    <source>
        <strain evidence="9">USNM1676648</strain>
        <tissue evidence="9">Polyp</tissue>
    </source>
</reference>
<dbReference type="GO" id="GO:0030832">
    <property type="term" value="P:regulation of actin filament length"/>
    <property type="evidence" value="ECO:0007669"/>
    <property type="project" value="TreeGrafter"/>
</dbReference>
<dbReference type="SUPFAM" id="SSF52540">
    <property type="entry name" value="P-loop containing nucleoside triphosphate hydrolases"/>
    <property type="match status" value="1"/>
</dbReference>
<evidence type="ECO:0000259" key="8">
    <source>
        <dbReference type="PROSITE" id="PS51456"/>
    </source>
</evidence>
<organism evidence="9 10">
    <name type="scientific">Desmophyllum pertusum</name>
    <dbReference type="NCBI Taxonomy" id="174260"/>
    <lineage>
        <taxon>Eukaryota</taxon>
        <taxon>Metazoa</taxon>
        <taxon>Cnidaria</taxon>
        <taxon>Anthozoa</taxon>
        <taxon>Hexacorallia</taxon>
        <taxon>Scleractinia</taxon>
        <taxon>Caryophylliina</taxon>
        <taxon>Caryophylliidae</taxon>
        <taxon>Desmophyllum</taxon>
    </lineage>
</organism>
<protein>
    <recommendedName>
        <fullName evidence="8">Myosin motor domain-containing protein</fullName>
    </recommendedName>
</protein>
<dbReference type="GO" id="GO:0005524">
    <property type="term" value="F:ATP binding"/>
    <property type="evidence" value="ECO:0007669"/>
    <property type="project" value="InterPro"/>
</dbReference>
<keyword evidence="7" id="KW-0009">Actin-binding</keyword>
<dbReference type="OrthoDB" id="6108017at2759"/>
<dbReference type="PANTHER" id="PTHR46256:SF5">
    <property type="entry name" value="MYOSIN-IIIB-LIKE"/>
    <property type="match status" value="1"/>
</dbReference>
<dbReference type="InterPro" id="IPR001609">
    <property type="entry name" value="Myosin_head_motor_dom-like"/>
</dbReference>
<comment type="caution">
    <text evidence="7">Lacks conserved residue(s) required for the propagation of feature annotation.</text>
</comment>
<dbReference type="InterPro" id="IPR027417">
    <property type="entry name" value="P-loop_NTPase"/>
</dbReference>
<dbReference type="PROSITE" id="PS51456">
    <property type="entry name" value="MYOSIN_MOTOR"/>
    <property type="match status" value="1"/>
</dbReference>
<evidence type="ECO:0000256" key="6">
    <source>
        <dbReference type="ARBA" id="ARBA00023273"/>
    </source>
</evidence>
<proteinExistence type="inferred from homology"/>
<comment type="similarity">
    <text evidence="7">Belongs to the TRAFAC class myosin-kinesin ATPase superfamily. Myosin family.</text>
</comment>
<comment type="caution">
    <text evidence="9">The sequence shown here is derived from an EMBL/GenBank/DDBJ whole genome shotgun (WGS) entry which is preliminary data.</text>
</comment>
<dbReference type="GO" id="GO:0000146">
    <property type="term" value="F:microfilament motor activity"/>
    <property type="evidence" value="ECO:0007669"/>
    <property type="project" value="TreeGrafter"/>
</dbReference>
<evidence type="ECO:0000256" key="1">
    <source>
        <dbReference type="ARBA" id="ARBA00004245"/>
    </source>
</evidence>
<keyword evidence="7" id="KW-0518">Myosin</keyword>
<keyword evidence="6" id="KW-0966">Cell projection</keyword>
<keyword evidence="7" id="KW-0505">Motor protein</keyword>
<sequence length="142" mass="15996">MFDELLNAMDMVGFLDEEQQDLFTVLGAVLNMGNIAFEMDENEGALVKEAHGSLRTAAKLLGVDTEKLAEVLTSTSTTTRGSVIKRRLKDHQAIDVRDATAKALYGRLFGWIVNKVNQLLAPPIAFKRRGGHRNRYPRYIWF</sequence>
<dbReference type="Proteomes" id="UP001163046">
    <property type="component" value="Unassembled WGS sequence"/>
</dbReference>
<name>A0A9W9YT89_9CNID</name>
<keyword evidence="4" id="KW-0677">Repeat</keyword>
<evidence type="ECO:0000256" key="2">
    <source>
        <dbReference type="ARBA" id="ARBA00004316"/>
    </source>
</evidence>
<dbReference type="AlphaFoldDB" id="A0A9W9YT89"/>
<keyword evidence="10" id="KW-1185">Reference proteome</keyword>
<evidence type="ECO:0000313" key="9">
    <source>
        <dbReference type="EMBL" id="KAJ7365815.1"/>
    </source>
</evidence>
<dbReference type="GO" id="GO:0016459">
    <property type="term" value="C:myosin complex"/>
    <property type="evidence" value="ECO:0007669"/>
    <property type="project" value="UniProtKB-KW"/>
</dbReference>
<evidence type="ECO:0000256" key="5">
    <source>
        <dbReference type="ARBA" id="ARBA00023212"/>
    </source>
</evidence>
<accession>A0A9W9YT89</accession>
<feature type="domain" description="Myosin motor" evidence="8">
    <location>
        <begin position="1"/>
        <end position="142"/>
    </location>
</feature>
<dbReference type="Pfam" id="PF00063">
    <property type="entry name" value="Myosin_head"/>
    <property type="match status" value="1"/>
</dbReference>